<organism evidence="1 2">
    <name type="scientific">Reticulomyxa filosa</name>
    <dbReference type="NCBI Taxonomy" id="46433"/>
    <lineage>
        <taxon>Eukaryota</taxon>
        <taxon>Sar</taxon>
        <taxon>Rhizaria</taxon>
        <taxon>Retaria</taxon>
        <taxon>Foraminifera</taxon>
        <taxon>Monothalamids</taxon>
        <taxon>Reticulomyxidae</taxon>
        <taxon>Reticulomyxa</taxon>
    </lineage>
</organism>
<accession>X6PAC0</accession>
<dbReference type="EMBL" id="ASPP01001566">
    <property type="protein sequence ID" value="ETO35475.1"/>
    <property type="molecule type" value="Genomic_DNA"/>
</dbReference>
<name>X6PAC0_RETFI</name>
<evidence type="ECO:0000313" key="2">
    <source>
        <dbReference type="Proteomes" id="UP000023152"/>
    </source>
</evidence>
<keyword evidence="2" id="KW-1185">Reference proteome</keyword>
<evidence type="ECO:0000313" key="1">
    <source>
        <dbReference type="EMBL" id="ETO35475.1"/>
    </source>
</evidence>
<gene>
    <name evidence="1" type="ORF">RFI_01588</name>
</gene>
<feature type="non-terminal residue" evidence="1">
    <location>
        <position position="1"/>
    </location>
</feature>
<protein>
    <submittedName>
        <fullName evidence="1">Uncharacterized protein</fullName>
    </submittedName>
</protein>
<dbReference type="AlphaFoldDB" id="X6PAC0"/>
<sequence>LVSSNIEAFLQQQNELEKLEKSLDRTIEEIFIYTYIICNDDDEIDARLSVGLTMEEISANANVPLFFLDQFYTSCFVSQFEQNTKCSKISFVGLSNWNNLRLSAASHLQKQKTLEILNNVIIYPFQNINKIKTNAKKYLKWQNNKVIKKLDQ</sequence>
<comment type="caution">
    <text evidence="1">The sequence shown here is derived from an EMBL/GenBank/DDBJ whole genome shotgun (WGS) entry which is preliminary data.</text>
</comment>
<proteinExistence type="predicted"/>
<reference evidence="1 2" key="1">
    <citation type="journal article" date="2013" name="Curr. Biol.">
        <title>The Genome of the Foraminiferan Reticulomyxa filosa.</title>
        <authorList>
            <person name="Glockner G."/>
            <person name="Hulsmann N."/>
            <person name="Schleicher M."/>
            <person name="Noegel A.A."/>
            <person name="Eichinger L."/>
            <person name="Gallinger C."/>
            <person name="Pawlowski J."/>
            <person name="Sierra R."/>
            <person name="Euteneuer U."/>
            <person name="Pillet L."/>
            <person name="Moustafa A."/>
            <person name="Platzer M."/>
            <person name="Groth M."/>
            <person name="Szafranski K."/>
            <person name="Schliwa M."/>
        </authorList>
    </citation>
    <scope>NUCLEOTIDE SEQUENCE [LARGE SCALE GENOMIC DNA]</scope>
</reference>
<dbReference type="Proteomes" id="UP000023152">
    <property type="component" value="Unassembled WGS sequence"/>
</dbReference>